<sequence>MLLAGLPRQPRIFTVNFDNFFDTSYGRSAKTNSVEIGLVNEIKVLKSGVNKISGATHKRRRFSCYGRAVAARCDASTLLLKKFSLVIIRLTLDRTLRREVILGSRRQGTISGFP</sequence>
<keyword evidence="1" id="KW-1185">Reference proteome</keyword>
<reference evidence="2" key="1">
    <citation type="submission" date="2022-11" db="UniProtKB">
        <authorList>
            <consortium name="WormBaseParasite"/>
        </authorList>
    </citation>
    <scope>IDENTIFICATION</scope>
</reference>
<dbReference type="Proteomes" id="UP000887562">
    <property type="component" value="Unplaced"/>
</dbReference>
<evidence type="ECO:0000313" key="1">
    <source>
        <dbReference type="Proteomes" id="UP000887562"/>
    </source>
</evidence>
<dbReference type="AlphaFoldDB" id="A0A915EXN8"/>
<accession>A0A915EXN8</accession>
<evidence type="ECO:0000313" key="2">
    <source>
        <dbReference type="WBParaSite" id="maker-E.canG7_contigs_1335-snap-gene-0.21-mRNA-1"/>
    </source>
</evidence>
<proteinExistence type="predicted"/>
<name>A0A915EXN8_9CEST</name>
<protein>
    <submittedName>
        <fullName evidence="2">Uncharacterized protein</fullName>
    </submittedName>
</protein>
<organism evidence="1 2">
    <name type="scientific">Echinococcus canadensis</name>
    <dbReference type="NCBI Taxonomy" id="519352"/>
    <lineage>
        <taxon>Eukaryota</taxon>
        <taxon>Metazoa</taxon>
        <taxon>Spiralia</taxon>
        <taxon>Lophotrochozoa</taxon>
        <taxon>Platyhelminthes</taxon>
        <taxon>Cestoda</taxon>
        <taxon>Eucestoda</taxon>
        <taxon>Cyclophyllidea</taxon>
        <taxon>Taeniidae</taxon>
        <taxon>Echinococcus</taxon>
        <taxon>Echinococcus canadensis group</taxon>
    </lineage>
</organism>
<dbReference type="WBParaSite" id="maker-E.canG7_contigs_1335-snap-gene-0.21-mRNA-1">
    <property type="protein sequence ID" value="maker-E.canG7_contigs_1335-snap-gene-0.21-mRNA-1"/>
    <property type="gene ID" value="EcG7_05102"/>
</dbReference>